<dbReference type="Pfam" id="PF20976">
    <property type="entry name" value="Pop8"/>
    <property type="match status" value="1"/>
</dbReference>
<evidence type="ECO:0000313" key="3">
    <source>
        <dbReference type="EMBL" id="KAF2182726.1"/>
    </source>
</evidence>
<dbReference type="GO" id="GO:0008033">
    <property type="term" value="P:tRNA processing"/>
    <property type="evidence" value="ECO:0007669"/>
    <property type="project" value="InterPro"/>
</dbReference>
<dbReference type="GO" id="GO:0005655">
    <property type="term" value="C:nucleolar ribonuclease P complex"/>
    <property type="evidence" value="ECO:0007669"/>
    <property type="project" value="InterPro"/>
</dbReference>
<reference evidence="3" key="1">
    <citation type="journal article" date="2020" name="Stud. Mycol.">
        <title>101 Dothideomycetes genomes: a test case for predicting lifestyles and emergence of pathogens.</title>
        <authorList>
            <person name="Haridas S."/>
            <person name="Albert R."/>
            <person name="Binder M."/>
            <person name="Bloem J."/>
            <person name="Labutti K."/>
            <person name="Salamov A."/>
            <person name="Andreopoulos B."/>
            <person name="Baker S."/>
            <person name="Barry K."/>
            <person name="Bills G."/>
            <person name="Bluhm B."/>
            <person name="Cannon C."/>
            <person name="Castanera R."/>
            <person name="Culley D."/>
            <person name="Daum C."/>
            <person name="Ezra D."/>
            <person name="Gonzalez J."/>
            <person name="Henrissat B."/>
            <person name="Kuo A."/>
            <person name="Liang C."/>
            <person name="Lipzen A."/>
            <person name="Lutzoni F."/>
            <person name="Magnuson J."/>
            <person name="Mondo S."/>
            <person name="Nolan M."/>
            <person name="Ohm R."/>
            <person name="Pangilinan J."/>
            <person name="Park H.-J."/>
            <person name="Ramirez L."/>
            <person name="Alfaro M."/>
            <person name="Sun H."/>
            <person name="Tritt A."/>
            <person name="Yoshinaga Y."/>
            <person name="Zwiers L.-H."/>
            <person name="Turgeon B."/>
            <person name="Goodwin S."/>
            <person name="Spatafora J."/>
            <person name="Crous P."/>
            <person name="Grigoriev I."/>
        </authorList>
    </citation>
    <scope>NUCLEOTIDE SEQUENCE</scope>
    <source>
        <strain evidence="3">CBS 207.26</strain>
    </source>
</reference>
<feature type="region of interest" description="Disordered" evidence="1">
    <location>
        <begin position="80"/>
        <end position="111"/>
    </location>
</feature>
<dbReference type="GO" id="GO:0004526">
    <property type="term" value="F:ribonuclease P activity"/>
    <property type="evidence" value="ECO:0007669"/>
    <property type="project" value="TreeGrafter"/>
</dbReference>
<accession>A0A6A6DYL1</accession>
<feature type="domain" description="Ribonucleases P/MRP subunit Pop8-like" evidence="2">
    <location>
        <begin position="116"/>
        <end position="181"/>
    </location>
</feature>
<sequence>MAPVPASTDPKPTNTTTASTNPTNKQQATSEEDSAKSFTDRVSPPSNKRKRNEKTHVLHQSTFKKPLWGYLHLELITPGTATTKPKSSNAITPTISAPVSTPASTPVSQPQIPSHISASNNERDNIDPITTLALLTPPLTSFLGLIGSGIQIDILKIQGREVWIRVPRQDSSGMKAGLGSWVGWGDGEMIPGYKEGRVQVAWRVKGSGEWLGSLSGDGDGRELFDDQNGEGVVSRV</sequence>
<feature type="compositionally biased region" description="Low complexity" evidence="1">
    <location>
        <begin position="1"/>
        <end position="25"/>
    </location>
</feature>
<feature type="region of interest" description="Disordered" evidence="1">
    <location>
        <begin position="1"/>
        <end position="58"/>
    </location>
</feature>
<dbReference type="InterPro" id="IPR020347">
    <property type="entry name" value="Pop8"/>
</dbReference>
<gene>
    <name evidence="3" type="ORF">K469DRAFT_585322</name>
</gene>
<dbReference type="Proteomes" id="UP000800200">
    <property type="component" value="Unassembled WGS sequence"/>
</dbReference>
<evidence type="ECO:0000256" key="1">
    <source>
        <dbReference type="SAM" id="MobiDB-lite"/>
    </source>
</evidence>
<proteinExistence type="predicted"/>
<dbReference type="GO" id="GO:0034965">
    <property type="term" value="P:intronic box C/D snoRNA processing"/>
    <property type="evidence" value="ECO:0007669"/>
    <property type="project" value="TreeGrafter"/>
</dbReference>
<evidence type="ECO:0000313" key="4">
    <source>
        <dbReference type="Proteomes" id="UP000800200"/>
    </source>
</evidence>
<dbReference type="EMBL" id="ML994646">
    <property type="protein sequence ID" value="KAF2182726.1"/>
    <property type="molecule type" value="Genomic_DNA"/>
</dbReference>
<name>A0A6A6DYL1_9PEZI</name>
<protein>
    <recommendedName>
        <fullName evidence="2">Ribonucleases P/MRP subunit Pop8-like domain-containing protein</fullName>
    </recommendedName>
</protein>
<dbReference type="AlphaFoldDB" id="A0A6A6DYL1"/>
<evidence type="ECO:0000259" key="2">
    <source>
        <dbReference type="Pfam" id="PF20976"/>
    </source>
</evidence>
<dbReference type="InterPro" id="IPR049128">
    <property type="entry name" value="Pop8-like_dom"/>
</dbReference>
<organism evidence="3 4">
    <name type="scientific">Zopfia rhizophila CBS 207.26</name>
    <dbReference type="NCBI Taxonomy" id="1314779"/>
    <lineage>
        <taxon>Eukaryota</taxon>
        <taxon>Fungi</taxon>
        <taxon>Dikarya</taxon>
        <taxon>Ascomycota</taxon>
        <taxon>Pezizomycotina</taxon>
        <taxon>Dothideomycetes</taxon>
        <taxon>Dothideomycetes incertae sedis</taxon>
        <taxon>Zopfiaceae</taxon>
        <taxon>Zopfia</taxon>
    </lineage>
</organism>
<dbReference type="GO" id="GO:0000171">
    <property type="term" value="F:ribonuclease MRP activity"/>
    <property type="evidence" value="ECO:0007669"/>
    <property type="project" value="TreeGrafter"/>
</dbReference>
<dbReference type="GO" id="GO:0000294">
    <property type="term" value="P:nuclear-transcribed mRNA catabolic process, RNase MRP-dependent"/>
    <property type="evidence" value="ECO:0007669"/>
    <property type="project" value="TreeGrafter"/>
</dbReference>
<dbReference type="PANTHER" id="PTHR28173">
    <property type="entry name" value="RIBONUCLEASES P/MRP PROTEIN SUBUNIT POP8"/>
    <property type="match status" value="1"/>
</dbReference>
<dbReference type="PANTHER" id="PTHR28173:SF1">
    <property type="entry name" value="RIBONUCLEASES P_MRP PROTEIN SUBUNIT POP8"/>
    <property type="match status" value="1"/>
</dbReference>
<dbReference type="GO" id="GO:0000172">
    <property type="term" value="C:ribonuclease MRP complex"/>
    <property type="evidence" value="ECO:0007669"/>
    <property type="project" value="InterPro"/>
</dbReference>
<dbReference type="OrthoDB" id="5530243at2759"/>
<keyword evidence="4" id="KW-1185">Reference proteome</keyword>